<evidence type="ECO:0000256" key="5">
    <source>
        <dbReference type="ARBA" id="ARBA00022927"/>
    </source>
</evidence>
<feature type="transmembrane region" description="Helical" evidence="11">
    <location>
        <begin position="225"/>
        <end position="246"/>
    </location>
</feature>
<evidence type="ECO:0000256" key="1">
    <source>
        <dbReference type="ARBA" id="ARBA00004651"/>
    </source>
</evidence>
<gene>
    <name evidence="13" type="ORF">UFOPK2992_01258</name>
</gene>
<keyword evidence="4 11" id="KW-0812">Transmembrane</keyword>
<reference evidence="13" key="1">
    <citation type="submission" date="2020-05" db="EMBL/GenBank/DDBJ databases">
        <authorList>
            <person name="Chiriac C."/>
            <person name="Salcher M."/>
            <person name="Ghai R."/>
            <person name="Kavagutti S V."/>
        </authorList>
    </citation>
    <scope>NUCLEOTIDE SEQUENCE</scope>
</reference>
<feature type="region of interest" description="Disordered" evidence="10">
    <location>
        <begin position="284"/>
        <end position="362"/>
    </location>
</feature>
<dbReference type="GO" id="GO:0005886">
    <property type="term" value="C:plasma membrane"/>
    <property type="evidence" value="ECO:0007669"/>
    <property type="project" value="UniProtKB-SubCell"/>
</dbReference>
<evidence type="ECO:0000259" key="12">
    <source>
        <dbReference type="Pfam" id="PF02096"/>
    </source>
</evidence>
<organism evidence="13">
    <name type="scientific">freshwater metagenome</name>
    <dbReference type="NCBI Taxonomy" id="449393"/>
    <lineage>
        <taxon>unclassified sequences</taxon>
        <taxon>metagenomes</taxon>
        <taxon>ecological metagenomes</taxon>
    </lineage>
</organism>
<keyword evidence="5" id="KW-0653">Protein transport</keyword>
<evidence type="ECO:0000256" key="9">
    <source>
        <dbReference type="SAM" id="Coils"/>
    </source>
</evidence>
<dbReference type="EMBL" id="CAFAAI010000224">
    <property type="protein sequence ID" value="CAB4805501.1"/>
    <property type="molecule type" value="Genomic_DNA"/>
</dbReference>
<feature type="compositionally biased region" description="Basic and acidic residues" evidence="10">
    <location>
        <begin position="303"/>
        <end position="318"/>
    </location>
</feature>
<keyword evidence="6 11" id="KW-1133">Transmembrane helix</keyword>
<dbReference type="InterPro" id="IPR047196">
    <property type="entry name" value="YidC_ALB_C"/>
</dbReference>
<keyword evidence="8" id="KW-0143">Chaperone</keyword>
<evidence type="ECO:0000256" key="6">
    <source>
        <dbReference type="ARBA" id="ARBA00022989"/>
    </source>
</evidence>
<dbReference type="CDD" id="cd20070">
    <property type="entry name" value="5TM_YidC_Alb3"/>
    <property type="match status" value="1"/>
</dbReference>
<evidence type="ECO:0000256" key="11">
    <source>
        <dbReference type="SAM" id="Phobius"/>
    </source>
</evidence>
<dbReference type="NCBIfam" id="TIGR03592">
    <property type="entry name" value="yidC_oxa1_cterm"/>
    <property type="match status" value="1"/>
</dbReference>
<evidence type="ECO:0000256" key="7">
    <source>
        <dbReference type="ARBA" id="ARBA00023136"/>
    </source>
</evidence>
<feature type="compositionally biased region" description="Low complexity" evidence="10">
    <location>
        <begin position="344"/>
        <end position="355"/>
    </location>
</feature>
<dbReference type="Pfam" id="PF02096">
    <property type="entry name" value="60KD_IMP"/>
    <property type="match status" value="1"/>
</dbReference>
<feature type="domain" description="Membrane insertase YidC/Oxa/ALB C-terminal" evidence="12">
    <location>
        <begin position="19"/>
        <end position="261"/>
    </location>
</feature>
<keyword evidence="2" id="KW-0813">Transport</keyword>
<comment type="subcellular location">
    <subcellularLocation>
        <location evidence="1">Cell membrane</location>
        <topology evidence="1">Multi-pass membrane protein</topology>
    </subcellularLocation>
</comment>
<feature type="transmembrane region" description="Helical" evidence="11">
    <location>
        <begin position="20"/>
        <end position="39"/>
    </location>
</feature>
<dbReference type="InterPro" id="IPR001708">
    <property type="entry name" value="YidC/ALB3/OXA1/COX18"/>
</dbReference>
<sequence>MFEGPAWLVSQFYALTHNYAVAIALVAFTVMVLVTPLTLKSTKGMLEMQRLQPEMKKLQAEYKNDRQKLNEEMMKLYQEHKVNPLASCLPLLLQMPIFFIMYRVLRGLSRPSFFADKAACDASDFCKDNAIPVGKIVFNPDHISKTSELYHSLVPKGGKNEMLAFGLDLSKSPAHFISSSFGKGMIYAALVVVLGVLYFVQQKMVASRAAVSPTMSAGQAKMMQYLPVVFAVFQIFFLTGLVIYYITQAIFRIGQNVYITKRFYGGEESLGHQAQAAGERAREEAKKNGGAATVTGGGMFAQAKRDAQAKREALEAAKKPAPQTSKRVTPPKNKPTPSSGRPQRPTASGRPGAPARPKPPKK</sequence>
<feature type="transmembrane region" description="Helical" evidence="11">
    <location>
        <begin position="181"/>
        <end position="200"/>
    </location>
</feature>
<evidence type="ECO:0000256" key="10">
    <source>
        <dbReference type="SAM" id="MobiDB-lite"/>
    </source>
</evidence>
<dbReference type="GO" id="GO:0032977">
    <property type="term" value="F:membrane insertase activity"/>
    <property type="evidence" value="ECO:0007669"/>
    <property type="project" value="InterPro"/>
</dbReference>
<evidence type="ECO:0000256" key="3">
    <source>
        <dbReference type="ARBA" id="ARBA00022475"/>
    </source>
</evidence>
<dbReference type="InterPro" id="IPR028055">
    <property type="entry name" value="YidC/Oxa/ALB_C"/>
</dbReference>
<feature type="coiled-coil region" evidence="9">
    <location>
        <begin position="48"/>
        <end position="79"/>
    </location>
</feature>
<evidence type="ECO:0000256" key="8">
    <source>
        <dbReference type="ARBA" id="ARBA00023186"/>
    </source>
</evidence>
<dbReference type="GO" id="GO:0051205">
    <property type="term" value="P:protein insertion into membrane"/>
    <property type="evidence" value="ECO:0007669"/>
    <property type="project" value="TreeGrafter"/>
</dbReference>
<evidence type="ECO:0000256" key="4">
    <source>
        <dbReference type="ARBA" id="ARBA00022692"/>
    </source>
</evidence>
<dbReference type="GO" id="GO:0015031">
    <property type="term" value="P:protein transport"/>
    <property type="evidence" value="ECO:0007669"/>
    <property type="project" value="UniProtKB-KW"/>
</dbReference>
<evidence type="ECO:0000256" key="2">
    <source>
        <dbReference type="ARBA" id="ARBA00022448"/>
    </source>
</evidence>
<keyword evidence="9" id="KW-0175">Coiled coil</keyword>
<dbReference type="AlphaFoldDB" id="A0A6J6Y7L0"/>
<name>A0A6J6Y7L0_9ZZZZ</name>
<feature type="transmembrane region" description="Helical" evidence="11">
    <location>
        <begin position="82"/>
        <end position="105"/>
    </location>
</feature>
<evidence type="ECO:0000313" key="13">
    <source>
        <dbReference type="EMBL" id="CAB4805501.1"/>
    </source>
</evidence>
<keyword evidence="3" id="KW-1003">Cell membrane</keyword>
<dbReference type="PRINTS" id="PR01900">
    <property type="entry name" value="YIDCPROTEIN"/>
</dbReference>
<keyword evidence="7 11" id="KW-0472">Membrane</keyword>
<proteinExistence type="predicted"/>
<accession>A0A6J6Y7L0</accession>
<dbReference type="PANTHER" id="PTHR12428:SF65">
    <property type="entry name" value="CYTOCHROME C OXIDASE ASSEMBLY PROTEIN COX18, MITOCHONDRIAL"/>
    <property type="match status" value="1"/>
</dbReference>
<dbReference type="PANTHER" id="PTHR12428">
    <property type="entry name" value="OXA1"/>
    <property type="match status" value="1"/>
</dbReference>
<protein>
    <submittedName>
        <fullName evidence="13">Unannotated protein</fullName>
    </submittedName>
</protein>